<dbReference type="InterPro" id="IPR039321">
    <property type="entry name" value="IDM2/3-like"/>
</dbReference>
<keyword evidence="5" id="KW-1185">Reference proteome</keyword>
<dbReference type="InterPro" id="IPR008978">
    <property type="entry name" value="HSP20-like_chaperone"/>
</dbReference>
<evidence type="ECO:0000313" key="5">
    <source>
        <dbReference type="Proteomes" id="UP000249390"/>
    </source>
</evidence>
<sequence>MDISQSENDEKRTVWKKSKQNLKVAKSGGSHDSPQEVELEGFPKKRRHEDNNPLQLGDSSHLERPCVMPLVPLHNLARSSKASVILSGTACKGATGPPIGALDIGLSKSAYYFRIALPGVKKDPGEFKCEIERDGKVHIHGVTSTGEKVVSRYSRVFQMKFQEHCPPGAFTLFFSLPGPVDPRLFSPNFRSDGIFEAVVMKYEP</sequence>
<dbReference type="FunFam" id="2.60.40.790:FF:000049">
    <property type="entry name" value="Increased DNA methylation 3"/>
    <property type="match status" value="1"/>
</dbReference>
<dbReference type="CDD" id="cd06464">
    <property type="entry name" value="ACD_sHsps-like"/>
    <property type="match status" value="1"/>
</dbReference>
<organism evidence="4 5">
    <name type="scientific">Cuscuta australis</name>
    <dbReference type="NCBI Taxonomy" id="267555"/>
    <lineage>
        <taxon>Eukaryota</taxon>
        <taxon>Viridiplantae</taxon>
        <taxon>Streptophyta</taxon>
        <taxon>Embryophyta</taxon>
        <taxon>Tracheophyta</taxon>
        <taxon>Spermatophyta</taxon>
        <taxon>Magnoliopsida</taxon>
        <taxon>eudicotyledons</taxon>
        <taxon>Gunneridae</taxon>
        <taxon>Pentapetalae</taxon>
        <taxon>asterids</taxon>
        <taxon>lamiids</taxon>
        <taxon>Solanales</taxon>
        <taxon>Convolvulaceae</taxon>
        <taxon>Cuscuteae</taxon>
        <taxon>Cuscuta</taxon>
        <taxon>Cuscuta subgen. Grammica</taxon>
        <taxon>Cuscuta sect. Cleistogrammica</taxon>
    </lineage>
</organism>
<reference evidence="4 5" key="1">
    <citation type="submission" date="2018-06" db="EMBL/GenBank/DDBJ databases">
        <title>The Genome of Cuscuta australis (Dodder) Provides Insight into the Evolution of Plant Parasitism.</title>
        <authorList>
            <person name="Liu H."/>
        </authorList>
    </citation>
    <scope>NUCLEOTIDE SEQUENCE [LARGE SCALE GENOMIC DNA]</scope>
    <source>
        <strain evidence="5">cv. Yunnan</strain>
        <tissue evidence="4">Vines</tissue>
    </source>
</reference>
<gene>
    <name evidence="4" type="ORF">DM860_003818</name>
</gene>
<dbReference type="PROSITE" id="PS01031">
    <property type="entry name" value="SHSP"/>
    <property type="match status" value="1"/>
</dbReference>
<dbReference type="AlphaFoldDB" id="A0A328DL83"/>
<evidence type="ECO:0000313" key="4">
    <source>
        <dbReference type="EMBL" id="RAL45059.1"/>
    </source>
</evidence>
<feature type="domain" description="SHSP" evidence="3">
    <location>
        <begin position="90"/>
        <end position="204"/>
    </location>
</feature>
<name>A0A328DL83_9ASTE</name>
<evidence type="ECO:0000259" key="3">
    <source>
        <dbReference type="PROSITE" id="PS01031"/>
    </source>
</evidence>
<proteinExistence type="inferred from homology"/>
<dbReference type="Proteomes" id="UP000249390">
    <property type="component" value="Unassembled WGS sequence"/>
</dbReference>
<accession>A0A328DL83</accession>
<comment type="caution">
    <text evidence="4">The sequence shown here is derived from an EMBL/GenBank/DDBJ whole genome shotgun (WGS) entry which is preliminary data.</text>
</comment>
<comment type="similarity">
    <text evidence="1">Belongs to the small heat shock protein (HSP20) family.</text>
</comment>
<dbReference type="InterPro" id="IPR002068">
    <property type="entry name" value="A-crystallin/Hsp20_dom"/>
</dbReference>
<evidence type="ECO:0000256" key="1">
    <source>
        <dbReference type="PROSITE-ProRule" id="PRU00285"/>
    </source>
</evidence>
<feature type="region of interest" description="Disordered" evidence="2">
    <location>
        <begin position="1"/>
        <end position="60"/>
    </location>
</feature>
<protein>
    <recommendedName>
        <fullName evidence="3">SHSP domain-containing protein</fullName>
    </recommendedName>
</protein>
<dbReference type="EMBL" id="NQVE01000142">
    <property type="protein sequence ID" value="RAL45059.1"/>
    <property type="molecule type" value="Genomic_DNA"/>
</dbReference>
<dbReference type="PANTHER" id="PTHR34661:SF1">
    <property type="entry name" value="INCREASED DNA METHYLATION 3"/>
    <property type="match status" value="1"/>
</dbReference>
<evidence type="ECO:0000256" key="2">
    <source>
        <dbReference type="SAM" id="MobiDB-lite"/>
    </source>
</evidence>
<dbReference type="GO" id="GO:0005634">
    <property type="term" value="C:nucleus"/>
    <property type="evidence" value="ECO:0007669"/>
    <property type="project" value="TreeGrafter"/>
</dbReference>
<dbReference type="Gene3D" id="2.60.40.790">
    <property type="match status" value="1"/>
</dbReference>
<dbReference type="PANTHER" id="PTHR34661">
    <property type="entry name" value="INCREASED DNA METHYLATION 3"/>
    <property type="match status" value="1"/>
</dbReference>